<proteinExistence type="predicted"/>
<keyword evidence="2" id="KW-1185">Reference proteome</keyword>
<evidence type="ECO:0000313" key="1">
    <source>
        <dbReference type="EMBL" id="QNO00183.1"/>
    </source>
</evidence>
<evidence type="ECO:0000313" key="2">
    <source>
        <dbReference type="Proteomes" id="UP000516110"/>
    </source>
</evidence>
<reference evidence="1 2" key="1">
    <citation type="submission" date="2020-06" db="EMBL/GenBank/DDBJ databases">
        <title>Characterization of Pseudomonas phiPsa374-like phages.</title>
        <authorList>
            <person name="Warring S."/>
            <person name="Malone L.M."/>
            <person name="Easingwood R.A."/>
            <person name="Rigano L."/>
            <person name="Frampton R.A."/>
            <person name="Lopez Acedo E."/>
            <person name="Templeton M.D."/>
            <person name="Kleffmann T."/>
            <person name="Bostina M."/>
            <person name="Fineran P.C."/>
        </authorList>
    </citation>
    <scope>NUCLEOTIDE SEQUENCE [LARGE SCALE GENOMIC DNA]</scope>
</reference>
<sequence length="63" mass="7297">MSKQNQINFHKRKHQEALKAVEVEKNRLIAEKGEAVIGPENPVFARLVIQEINAEQRLLNSYK</sequence>
<gene>
    <name evidence="1" type="ORF">phiPsa300_112</name>
</gene>
<dbReference type="EMBL" id="MT670418">
    <property type="protein sequence ID" value="QNO00183.1"/>
    <property type="molecule type" value="Genomic_DNA"/>
</dbReference>
<protein>
    <submittedName>
        <fullName evidence="1">Uncharacterized protein</fullName>
    </submittedName>
</protein>
<accession>A0A7G9V1M7</accession>
<organism evidence="1 2">
    <name type="scientific">Pseudomonas phage phiPsa300</name>
    <dbReference type="NCBI Taxonomy" id="1460362"/>
    <lineage>
        <taxon>Viruses</taxon>
        <taxon>Duplodnaviria</taxon>
        <taxon>Heunggongvirae</taxon>
        <taxon>Uroviricota</taxon>
        <taxon>Caudoviricetes</taxon>
        <taxon>Vandenendeviridae</taxon>
        <taxon>Gorskivirinae</taxon>
        <taxon>Otagovirus</taxon>
        <taxon>Otagovirus psa300</taxon>
    </lineage>
</organism>
<dbReference type="Proteomes" id="UP000516110">
    <property type="component" value="Segment"/>
</dbReference>
<name>A0A7G9V1M7_9CAUD</name>